<evidence type="ECO:0000313" key="3">
    <source>
        <dbReference type="Proteomes" id="UP000184310"/>
    </source>
</evidence>
<feature type="signal peptide" evidence="1">
    <location>
        <begin position="1"/>
        <end position="25"/>
    </location>
</feature>
<feature type="chain" id="PRO_5013110654" evidence="1">
    <location>
        <begin position="26"/>
        <end position="105"/>
    </location>
</feature>
<keyword evidence="1" id="KW-0732">Signal</keyword>
<dbReference type="Proteomes" id="UP000184310">
    <property type="component" value="Unassembled WGS sequence"/>
</dbReference>
<protein>
    <submittedName>
        <fullName evidence="2">Uncharacterized protein</fullName>
    </submittedName>
</protein>
<proteinExistence type="predicted"/>
<accession>A0A1M6T5U9</accession>
<dbReference type="EMBL" id="FQZB01000019">
    <property type="protein sequence ID" value="SHK52256.1"/>
    <property type="molecule type" value="Genomic_DNA"/>
</dbReference>
<keyword evidence="3" id="KW-1185">Reference proteome</keyword>
<gene>
    <name evidence="2" type="ORF">SAMN02745163_03956</name>
</gene>
<dbReference type="AlphaFoldDB" id="A0A1M6T5U9"/>
<reference evidence="2 3" key="1">
    <citation type="submission" date="2016-11" db="EMBL/GenBank/DDBJ databases">
        <authorList>
            <person name="Jaros S."/>
            <person name="Januszkiewicz K."/>
            <person name="Wedrychowicz H."/>
        </authorList>
    </citation>
    <scope>NUCLEOTIDE SEQUENCE [LARGE SCALE GENOMIC DNA]</scope>
    <source>
        <strain evidence="2 3">DSM 21758</strain>
    </source>
</reference>
<organism evidence="2 3">
    <name type="scientific">Clostridium cavendishii DSM 21758</name>
    <dbReference type="NCBI Taxonomy" id="1121302"/>
    <lineage>
        <taxon>Bacteria</taxon>
        <taxon>Bacillati</taxon>
        <taxon>Bacillota</taxon>
        <taxon>Clostridia</taxon>
        <taxon>Eubacteriales</taxon>
        <taxon>Clostridiaceae</taxon>
        <taxon>Clostridium</taxon>
    </lineage>
</organism>
<dbReference type="RefSeq" id="WP_072992234.1">
    <property type="nucleotide sequence ID" value="NZ_FQZB01000019.1"/>
</dbReference>
<dbReference type="OrthoDB" id="1924904at2"/>
<sequence length="105" mass="11927">MRKFTFSFLIFLCLSFNILNITAMAAGNTFKEGVYKVSDFNFSSNNIYNIQNVSSTDTVFVLIFDENNLQLQTIRLGPLSLKYNLLPLKPTYRLVIVGNGNIFIS</sequence>
<name>A0A1M6T5U9_9CLOT</name>
<evidence type="ECO:0000313" key="2">
    <source>
        <dbReference type="EMBL" id="SHK52256.1"/>
    </source>
</evidence>
<evidence type="ECO:0000256" key="1">
    <source>
        <dbReference type="SAM" id="SignalP"/>
    </source>
</evidence>